<comment type="subcellular location">
    <subcellularLocation>
        <location evidence="1">Secreted</location>
    </subcellularLocation>
</comment>
<accession>A0A9J6BKJ4</accession>
<evidence type="ECO:0000256" key="8">
    <source>
        <dbReference type="ARBA" id="ARBA00024195"/>
    </source>
</evidence>
<dbReference type="PROSITE" id="PS00134">
    <property type="entry name" value="TRYPSIN_HIS"/>
    <property type="match status" value="1"/>
</dbReference>
<keyword evidence="3" id="KW-0399">Innate immunity</keyword>
<dbReference type="InterPro" id="IPR043504">
    <property type="entry name" value="Peptidase_S1_PA_chymotrypsin"/>
</dbReference>
<gene>
    <name evidence="12" type="ORF">PVAND_000306</name>
</gene>
<keyword evidence="7" id="KW-0325">Glycoprotein</keyword>
<keyword evidence="6" id="KW-1015">Disulfide bond</keyword>
<evidence type="ECO:0000313" key="12">
    <source>
        <dbReference type="EMBL" id="KAG5670019.1"/>
    </source>
</evidence>
<evidence type="ECO:0000256" key="2">
    <source>
        <dbReference type="ARBA" id="ARBA00022525"/>
    </source>
</evidence>
<comment type="similarity">
    <text evidence="8">Belongs to the peptidase S1 family. CLIP subfamily.</text>
</comment>
<feature type="signal peptide" evidence="10">
    <location>
        <begin position="1"/>
        <end position="18"/>
    </location>
</feature>
<dbReference type="Proteomes" id="UP001107558">
    <property type="component" value="Chromosome 3"/>
</dbReference>
<keyword evidence="2" id="KW-0964">Secreted</keyword>
<evidence type="ECO:0000256" key="1">
    <source>
        <dbReference type="ARBA" id="ARBA00004613"/>
    </source>
</evidence>
<evidence type="ECO:0000313" key="13">
    <source>
        <dbReference type="Proteomes" id="UP001107558"/>
    </source>
</evidence>
<dbReference type="InterPro" id="IPR001314">
    <property type="entry name" value="Peptidase_S1A"/>
</dbReference>
<evidence type="ECO:0000256" key="3">
    <source>
        <dbReference type="ARBA" id="ARBA00022588"/>
    </source>
</evidence>
<dbReference type="InterPro" id="IPR018114">
    <property type="entry name" value="TRYPSIN_HIS"/>
</dbReference>
<dbReference type="SMART" id="SM00020">
    <property type="entry name" value="Tryp_SPc"/>
    <property type="match status" value="1"/>
</dbReference>
<dbReference type="EMBL" id="JADBJN010000003">
    <property type="protein sequence ID" value="KAG5670019.1"/>
    <property type="molecule type" value="Genomic_DNA"/>
</dbReference>
<dbReference type="PANTHER" id="PTHR24260">
    <property type="match status" value="1"/>
</dbReference>
<dbReference type="Gene3D" id="2.40.10.10">
    <property type="entry name" value="Trypsin-like serine proteases"/>
    <property type="match status" value="1"/>
</dbReference>
<dbReference type="PANTHER" id="PTHR24260:SF147">
    <property type="entry name" value="EG:BACR7A4.3 PROTEIN-RELATED"/>
    <property type="match status" value="1"/>
</dbReference>
<evidence type="ECO:0000256" key="6">
    <source>
        <dbReference type="ARBA" id="ARBA00023157"/>
    </source>
</evidence>
<organism evidence="12 13">
    <name type="scientific">Polypedilum vanderplanki</name>
    <name type="common">Sleeping chironomid midge</name>
    <dbReference type="NCBI Taxonomy" id="319348"/>
    <lineage>
        <taxon>Eukaryota</taxon>
        <taxon>Metazoa</taxon>
        <taxon>Ecdysozoa</taxon>
        <taxon>Arthropoda</taxon>
        <taxon>Hexapoda</taxon>
        <taxon>Insecta</taxon>
        <taxon>Pterygota</taxon>
        <taxon>Neoptera</taxon>
        <taxon>Endopterygota</taxon>
        <taxon>Diptera</taxon>
        <taxon>Nematocera</taxon>
        <taxon>Chironomoidea</taxon>
        <taxon>Chironomidae</taxon>
        <taxon>Chironominae</taxon>
        <taxon>Polypedilum</taxon>
        <taxon>Polypedilum</taxon>
    </lineage>
</organism>
<name>A0A9J6BKJ4_POLVA</name>
<keyword evidence="4 10" id="KW-0732">Signal</keyword>
<dbReference type="SMART" id="SM00680">
    <property type="entry name" value="CLIP"/>
    <property type="match status" value="1"/>
</dbReference>
<sequence>MAIKLLIIFFLFPNVIYSAINGDQCVTNKGVRGICMGFYECQSAVNDYRLGIFPQLCQNSNKYTVCCPGNNKVPSNNINRINSQTRPSKQKCDEYSKIATNVSLFGGLSLGTFHTEKVETYTCELSISLIVGGEPAKANEFPHMAALGWRGLDRYEFNCGASLISDRYVLTAAHCEKWNGKLPDIVRLGDLDLRSNSDGVQEQDFPVEAFIRHENYDSRQKKNDIAVVRMRYNVRAWQKNIRPACLWSQQNINQNQVIATGYGSTGYAEGNSDKLLKVNLFVSNTYRCGEINIDNTQICAGDERNNRDTCQGDSGGPLQITLPNNKCTFYIVGITSFGENVCGYSNAVYTRVSAYIDWIERIVWG</sequence>
<dbReference type="GO" id="GO:0004252">
    <property type="term" value="F:serine-type endopeptidase activity"/>
    <property type="evidence" value="ECO:0007669"/>
    <property type="project" value="InterPro"/>
</dbReference>
<dbReference type="InterPro" id="IPR009003">
    <property type="entry name" value="Peptidase_S1_PA"/>
</dbReference>
<comment type="caution">
    <text evidence="12">The sequence shown here is derived from an EMBL/GenBank/DDBJ whole genome shotgun (WGS) entry which is preliminary data.</text>
</comment>
<dbReference type="InterPro" id="IPR033116">
    <property type="entry name" value="TRYPSIN_SER"/>
</dbReference>
<keyword evidence="9" id="KW-0720">Serine protease</keyword>
<dbReference type="FunFam" id="2.40.10.10:FF:000028">
    <property type="entry name" value="Serine protease easter"/>
    <property type="match status" value="1"/>
</dbReference>
<keyword evidence="9" id="KW-0645">Protease</keyword>
<evidence type="ECO:0000256" key="5">
    <source>
        <dbReference type="ARBA" id="ARBA00022859"/>
    </source>
</evidence>
<keyword evidence="13" id="KW-1185">Reference proteome</keyword>
<dbReference type="SUPFAM" id="SSF50494">
    <property type="entry name" value="Trypsin-like serine proteases"/>
    <property type="match status" value="1"/>
</dbReference>
<dbReference type="PROSITE" id="PS50240">
    <property type="entry name" value="TRYPSIN_DOM"/>
    <property type="match status" value="1"/>
</dbReference>
<dbReference type="GO" id="GO:0005576">
    <property type="term" value="C:extracellular region"/>
    <property type="evidence" value="ECO:0007669"/>
    <property type="project" value="UniProtKB-SubCell"/>
</dbReference>
<dbReference type="PRINTS" id="PR00722">
    <property type="entry name" value="CHYMOTRYPSIN"/>
</dbReference>
<proteinExistence type="inferred from homology"/>
<dbReference type="AlphaFoldDB" id="A0A9J6BKJ4"/>
<dbReference type="OrthoDB" id="6339452at2759"/>
<evidence type="ECO:0000256" key="4">
    <source>
        <dbReference type="ARBA" id="ARBA00022729"/>
    </source>
</evidence>
<dbReference type="GO" id="GO:0045087">
    <property type="term" value="P:innate immune response"/>
    <property type="evidence" value="ECO:0007669"/>
    <property type="project" value="UniProtKB-KW"/>
</dbReference>
<reference evidence="12" key="1">
    <citation type="submission" date="2021-03" db="EMBL/GenBank/DDBJ databases">
        <title>Chromosome level genome of the anhydrobiotic midge Polypedilum vanderplanki.</title>
        <authorList>
            <person name="Yoshida Y."/>
            <person name="Kikawada T."/>
            <person name="Gusev O."/>
        </authorList>
    </citation>
    <scope>NUCLEOTIDE SEQUENCE</scope>
    <source>
        <strain evidence="12">NIAS01</strain>
        <tissue evidence="12">Whole body or cell culture</tissue>
    </source>
</reference>
<keyword evidence="5" id="KW-0391">Immunity</keyword>
<evidence type="ECO:0000259" key="11">
    <source>
        <dbReference type="PROSITE" id="PS50240"/>
    </source>
</evidence>
<keyword evidence="9" id="KW-0378">Hydrolase</keyword>
<evidence type="ECO:0000256" key="9">
    <source>
        <dbReference type="RuleBase" id="RU363034"/>
    </source>
</evidence>
<dbReference type="Pfam" id="PF00089">
    <property type="entry name" value="Trypsin"/>
    <property type="match status" value="1"/>
</dbReference>
<feature type="domain" description="Peptidase S1" evidence="11">
    <location>
        <begin position="130"/>
        <end position="364"/>
    </location>
</feature>
<protein>
    <recommendedName>
        <fullName evidence="11">Peptidase S1 domain-containing protein</fullName>
    </recommendedName>
</protein>
<dbReference type="CDD" id="cd00190">
    <property type="entry name" value="Tryp_SPc"/>
    <property type="match status" value="1"/>
</dbReference>
<evidence type="ECO:0000256" key="7">
    <source>
        <dbReference type="ARBA" id="ARBA00023180"/>
    </source>
</evidence>
<dbReference type="InterPro" id="IPR051333">
    <property type="entry name" value="CLIP_Serine_Protease"/>
</dbReference>
<feature type="chain" id="PRO_5039927852" description="Peptidase S1 domain-containing protein" evidence="10">
    <location>
        <begin position="19"/>
        <end position="365"/>
    </location>
</feature>
<dbReference type="PROSITE" id="PS00135">
    <property type="entry name" value="TRYPSIN_SER"/>
    <property type="match status" value="1"/>
</dbReference>
<dbReference type="InterPro" id="IPR022700">
    <property type="entry name" value="CLIP"/>
</dbReference>
<dbReference type="InterPro" id="IPR001254">
    <property type="entry name" value="Trypsin_dom"/>
</dbReference>
<dbReference type="GO" id="GO:0006508">
    <property type="term" value="P:proteolysis"/>
    <property type="evidence" value="ECO:0007669"/>
    <property type="project" value="UniProtKB-KW"/>
</dbReference>
<evidence type="ECO:0000256" key="10">
    <source>
        <dbReference type="SAM" id="SignalP"/>
    </source>
</evidence>